<reference evidence="10 11" key="1">
    <citation type="submission" date="2020-08" db="EMBL/GenBank/DDBJ databases">
        <title>Genomic Encyclopedia of Type Strains, Phase IV (KMG-IV): sequencing the most valuable type-strain genomes for metagenomic binning, comparative biology and taxonomic classification.</title>
        <authorList>
            <person name="Goeker M."/>
        </authorList>
    </citation>
    <scope>NUCLEOTIDE SEQUENCE [LARGE SCALE GENOMIC DNA]</scope>
    <source>
        <strain evidence="10 11">DSM 106146</strain>
    </source>
</reference>
<dbReference type="EMBL" id="JACHFW010000005">
    <property type="protein sequence ID" value="MBB5264431.1"/>
    <property type="molecule type" value="Genomic_DNA"/>
</dbReference>
<keyword evidence="10" id="KW-0808">Transferase</keyword>
<dbReference type="SFLD" id="SFLDG01280">
    <property type="entry name" value="HydE/PylB-like"/>
    <property type="match status" value="1"/>
</dbReference>
<dbReference type="InterPro" id="IPR007197">
    <property type="entry name" value="rSAM"/>
</dbReference>
<feature type="binding site" evidence="8">
    <location>
        <position position="156"/>
    </location>
    <ligand>
        <name>(3R)-3-methyl-D-ornithine</name>
        <dbReference type="ChEBI" id="CHEBI:64642"/>
    </ligand>
</feature>
<evidence type="ECO:0000256" key="7">
    <source>
        <dbReference type="PIRSR" id="PIRSR004762-1"/>
    </source>
</evidence>
<organism evidence="10 11">
    <name type="scientific">Catenibacillus scindens</name>
    <dbReference type="NCBI Taxonomy" id="673271"/>
    <lineage>
        <taxon>Bacteria</taxon>
        <taxon>Bacillati</taxon>
        <taxon>Bacillota</taxon>
        <taxon>Clostridia</taxon>
        <taxon>Lachnospirales</taxon>
        <taxon>Lachnospiraceae</taxon>
        <taxon>Catenibacillus</taxon>
    </lineage>
</organism>
<evidence type="ECO:0000256" key="4">
    <source>
        <dbReference type="ARBA" id="ARBA00023004"/>
    </source>
</evidence>
<dbReference type="GO" id="GO:0004076">
    <property type="term" value="F:biotin synthase activity"/>
    <property type="evidence" value="ECO:0007669"/>
    <property type="project" value="UniProtKB-EC"/>
</dbReference>
<dbReference type="PANTHER" id="PTHR43726">
    <property type="entry name" value="3-METHYLORNITHINE SYNTHASE"/>
    <property type="match status" value="1"/>
</dbReference>
<dbReference type="InterPro" id="IPR058240">
    <property type="entry name" value="rSAM_sf"/>
</dbReference>
<dbReference type="CDD" id="cd01335">
    <property type="entry name" value="Radical_SAM"/>
    <property type="match status" value="1"/>
</dbReference>
<dbReference type="InterPro" id="IPR010722">
    <property type="entry name" value="BATS_dom"/>
</dbReference>
<evidence type="ECO:0000256" key="3">
    <source>
        <dbReference type="ARBA" id="ARBA00022723"/>
    </source>
</evidence>
<dbReference type="SFLD" id="SFLDS00029">
    <property type="entry name" value="Radical_SAM"/>
    <property type="match status" value="1"/>
</dbReference>
<evidence type="ECO:0000259" key="9">
    <source>
        <dbReference type="PROSITE" id="PS51918"/>
    </source>
</evidence>
<evidence type="ECO:0000256" key="1">
    <source>
        <dbReference type="ARBA" id="ARBA00022485"/>
    </source>
</evidence>
<name>A0A7W8M5J6_9FIRM</name>
<dbReference type="GO" id="GO:0046872">
    <property type="term" value="F:metal ion binding"/>
    <property type="evidence" value="ECO:0007669"/>
    <property type="project" value="UniProtKB-KW"/>
</dbReference>
<dbReference type="EC" id="2.8.1.6" evidence="10"/>
<evidence type="ECO:0000256" key="2">
    <source>
        <dbReference type="ARBA" id="ARBA00022691"/>
    </source>
</evidence>
<keyword evidence="3" id="KW-0479">Metal-binding</keyword>
<dbReference type="NCBIfam" id="TIGR03956">
    <property type="entry name" value="rSAM_HydE"/>
    <property type="match status" value="1"/>
</dbReference>
<feature type="binding site" evidence="8">
    <location>
        <position position="181"/>
    </location>
    <ligand>
        <name>S-adenosyl-L-methionine</name>
        <dbReference type="ChEBI" id="CHEBI:59789"/>
    </ligand>
</feature>
<dbReference type="InterPro" id="IPR006638">
    <property type="entry name" value="Elp3/MiaA/NifB-like_rSAM"/>
</dbReference>
<keyword evidence="1 7" id="KW-0004">4Fe-4S</keyword>
<keyword evidence="5 7" id="KW-0411">Iron-sulfur</keyword>
<dbReference type="SFLD" id="SFLDF00348">
    <property type="entry name" value="FeFe_hydrogenase_maturase_(Hyd"/>
    <property type="match status" value="1"/>
</dbReference>
<dbReference type="InterPro" id="IPR034422">
    <property type="entry name" value="HydE/PylB-like"/>
</dbReference>
<sequence length="366" mass="40913">MTLSPGDTSTEFSKHIPGLIRRLADTGDLPDEELCRLLEQLFCHEAEEYRDILYKTARKVSVQTFGNKVYVRGLIEFTNYCRNNCYYCGIRAGNKKASRYRLTKEEILLCCREGCALGLRTFVLQGGEDMAYSPQDIGDIVAAIKQTWPDCAVTLSIGEHSREDYLLWRQAGADRYLLRHETADNAHYGKLHPPKLSLKHRVQCLYSLKELGYQTGAGFMVGSPGQTIECLVKDLRFLKKLQPEMIGIGPFIPHRDTPFASESPGSLTQTLVLLSIVRLMHPKALLPSTTALSTIDEKGRELGILAGANVVMPNLSPDGVRKKYMLYDNKRSEGSEAAQHLDQLASRFAAIGYTIDFGRGDAPSFR</sequence>
<dbReference type="PANTHER" id="PTHR43726:SF1">
    <property type="entry name" value="BIOTIN SYNTHASE"/>
    <property type="match status" value="1"/>
</dbReference>
<keyword evidence="4 7" id="KW-0408">Iron</keyword>
<dbReference type="SMART" id="SM00729">
    <property type="entry name" value="Elp3"/>
    <property type="match status" value="1"/>
</dbReference>
<comment type="cofactor">
    <cofactor evidence="6">
        <name>[2Fe-2S] cluster</name>
        <dbReference type="ChEBI" id="CHEBI:190135"/>
    </cofactor>
</comment>
<evidence type="ECO:0000313" key="10">
    <source>
        <dbReference type="EMBL" id="MBB5264431.1"/>
    </source>
</evidence>
<dbReference type="AlphaFoldDB" id="A0A7W8M5J6"/>
<keyword evidence="2 7" id="KW-0949">S-adenosyl-L-methionine</keyword>
<dbReference type="SFLD" id="SFLDG01060">
    <property type="entry name" value="BATS_domain_containing"/>
    <property type="match status" value="1"/>
</dbReference>
<proteinExistence type="predicted"/>
<feature type="domain" description="Radical SAM core" evidence="9">
    <location>
        <begin position="67"/>
        <end position="283"/>
    </location>
</feature>
<keyword evidence="11" id="KW-1185">Reference proteome</keyword>
<dbReference type="PIRSF" id="PIRSF004762">
    <property type="entry name" value="CHP00423"/>
    <property type="match status" value="1"/>
</dbReference>
<dbReference type="SMART" id="SM00876">
    <property type="entry name" value="BATS"/>
    <property type="match status" value="1"/>
</dbReference>
<gene>
    <name evidence="10" type="ORF">HNP82_001558</name>
</gene>
<evidence type="ECO:0000313" key="11">
    <source>
        <dbReference type="Proteomes" id="UP000543642"/>
    </source>
</evidence>
<dbReference type="Gene3D" id="3.20.20.70">
    <property type="entry name" value="Aldolase class I"/>
    <property type="match status" value="1"/>
</dbReference>
<comment type="cofactor">
    <cofactor evidence="7">
        <name>[4Fe-4S] cluster</name>
        <dbReference type="ChEBI" id="CHEBI:49883"/>
    </cofactor>
    <text evidence="7">Binds 1 [4Fe-4S] cluster. The cluster is coordinated with 3 cysteines and an exchangeable S-adenosyl-L-methionine.</text>
</comment>
<accession>A0A7W8M5J6</accession>
<evidence type="ECO:0000256" key="5">
    <source>
        <dbReference type="ARBA" id="ARBA00023014"/>
    </source>
</evidence>
<dbReference type="GO" id="GO:0044272">
    <property type="term" value="P:sulfur compound biosynthetic process"/>
    <property type="evidence" value="ECO:0007669"/>
    <property type="project" value="UniProtKB-ARBA"/>
</dbReference>
<comment type="caution">
    <text evidence="10">The sequence shown here is derived from an EMBL/GenBank/DDBJ whole genome shotgun (WGS) entry which is preliminary data.</text>
</comment>
<dbReference type="GO" id="GO:0051539">
    <property type="term" value="F:4 iron, 4 sulfur cluster binding"/>
    <property type="evidence" value="ECO:0007669"/>
    <property type="project" value="UniProtKB-KW"/>
</dbReference>
<evidence type="ECO:0000256" key="8">
    <source>
        <dbReference type="PIRSR" id="PIRSR004762-2"/>
    </source>
</evidence>
<feature type="binding site" evidence="7">
    <location>
        <position position="81"/>
    </location>
    <ligand>
        <name>[4Fe-4S] cluster</name>
        <dbReference type="ChEBI" id="CHEBI:49883"/>
        <note>4Fe-4S-S-AdoMet</note>
    </ligand>
</feature>
<feature type="binding site" evidence="7">
    <location>
        <position position="85"/>
    </location>
    <ligand>
        <name>[4Fe-4S] cluster</name>
        <dbReference type="ChEBI" id="CHEBI:49883"/>
        <note>4Fe-4S-S-AdoMet</note>
    </ligand>
</feature>
<dbReference type="SUPFAM" id="SSF102114">
    <property type="entry name" value="Radical SAM enzymes"/>
    <property type="match status" value="1"/>
</dbReference>
<dbReference type="InterPro" id="IPR013785">
    <property type="entry name" value="Aldolase_TIM"/>
</dbReference>
<feature type="binding site" evidence="8">
    <location>
        <position position="201"/>
    </location>
    <ligand>
        <name>S-adenosyl-L-methionine</name>
        <dbReference type="ChEBI" id="CHEBI:59789"/>
    </ligand>
</feature>
<evidence type="ECO:0000256" key="6">
    <source>
        <dbReference type="ARBA" id="ARBA00034078"/>
    </source>
</evidence>
<protein>
    <submittedName>
        <fullName evidence="10">Biotin synthase</fullName>
        <ecNumber evidence="10">2.8.1.6</ecNumber>
    </submittedName>
</protein>
<dbReference type="Proteomes" id="UP000543642">
    <property type="component" value="Unassembled WGS sequence"/>
</dbReference>
<dbReference type="GO" id="GO:0042364">
    <property type="term" value="P:water-soluble vitamin biosynthetic process"/>
    <property type="evidence" value="ECO:0007669"/>
    <property type="project" value="UniProtKB-ARBA"/>
</dbReference>
<dbReference type="Pfam" id="PF04055">
    <property type="entry name" value="Radical_SAM"/>
    <property type="match status" value="1"/>
</dbReference>
<dbReference type="PROSITE" id="PS51918">
    <property type="entry name" value="RADICAL_SAM"/>
    <property type="match status" value="1"/>
</dbReference>
<dbReference type="RefSeq" id="WP_183773015.1">
    <property type="nucleotide sequence ID" value="NZ_JACHFW010000005.1"/>
</dbReference>
<dbReference type="InterPro" id="IPR024021">
    <property type="entry name" value="FeFe-hyd_HydE_rSAM"/>
</dbReference>
<feature type="binding site" evidence="7">
    <location>
        <position position="88"/>
    </location>
    <ligand>
        <name>[4Fe-4S] cluster</name>
        <dbReference type="ChEBI" id="CHEBI:49883"/>
        <note>4Fe-4S-S-AdoMet</note>
    </ligand>
</feature>